<evidence type="ECO:0000259" key="7">
    <source>
        <dbReference type="Pfam" id="PF04932"/>
    </source>
</evidence>
<feature type="domain" description="O-antigen ligase-related" evidence="7">
    <location>
        <begin position="241"/>
        <end position="388"/>
    </location>
</feature>
<dbReference type="GO" id="GO:0016020">
    <property type="term" value="C:membrane"/>
    <property type="evidence" value="ECO:0007669"/>
    <property type="project" value="UniProtKB-SubCell"/>
</dbReference>
<dbReference type="PANTHER" id="PTHR37422:SF23">
    <property type="entry name" value="TEICHURONIC ACID BIOSYNTHESIS PROTEIN TUAE"/>
    <property type="match status" value="1"/>
</dbReference>
<organism evidence="8 9">
    <name type="scientific">Paroceanicella profunda</name>
    <dbReference type="NCBI Taxonomy" id="2579971"/>
    <lineage>
        <taxon>Bacteria</taxon>
        <taxon>Pseudomonadati</taxon>
        <taxon>Pseudomonadota</taxon>
        <taxon>Alphaproteobacteria</taxon>
        <taxon>Rhodobacterales</taxon>
        <taxon>Paracoccaceae</taxon>
        <taxon>Paroceanicella</taxon>
    </lineage>
</organism>
<feature type="transmembrane region" description="Helical" evidence="6">
    <location>
        <begin position="380"/>
        <end position="399"/>
    </location>
</feature>
<feature type="transmembrane region" description="Helical" evidence="6">
    <location>
        <begin position="411"/>
        <end position="429"/>
    </location>
</feature>
<protein>
    <submittedName>
        <fullName evidence="8">O-antigen ligase family protein</fullName>
    </submittedName>
</protein>
<dbReference type="EMBL" id="CP040822">
    <property type="protein sequence ID" value="QDL94728.1"/>
    <property type="molecule type" value="Genomic_DNA"/>
</dbReference>
<name>A0A5B8FJU6_9RHOB</name>
<feature type="transmembrane region" description="Helical" evidence="6">
    <location>
        <begin position="149"/>
        <end position="171"/>
    </location>
</feature>
<keyword evidence="8" id="KW-0614">Plasmid</keyword>
<keyword evidence="4 6" id="KW-0472">Membrane</keyword>
<dbReference type="InterPro" id="IPR007016">
    <property type="entry name" value="O-antigen_ligase-rel_domated"/>
</dbReference>
<reference evidence="8 9" key="1">
    <citation type="submission" date="2019-06" db="EMBL/GenBank/DDBJ databases">
        <title>Genome sequence of Rhodobacteraceae bacterium D4M1.</title>
        <authorList>
            <person name="Cao J."/>
        </authorList>
    </citation>
    <scope>NUCLEOTIDE SEQUENCE [LARGE SCALE GENOMIC DNA]</scope>
    <source>
        <strain evidence="8 9">D4M1</strain>
        <plasmid evidence="9">pd4m1d</plasmid>
    </source>
</reference>
<feature type="region of interest" description="Disordered" evidence="5">
    <location>
        <begin position="455"/>
        <end position="478"/>
    </location>
</feature>
<feature type="transmembrane region" description="Helical" evidence="6">
    <location>
        <begin position="256"/>
        <end position="272"/>
    </location>
</feature>
<keyword evidence="3 6" id="KW-1133">Transmembrane helix</keyword>
<dbReference type="GO" id="GO:0016874">
    <property type="term" value="F:ligase activity"/>
    <property type="evidence" value="ECO:0007669"/>
    <property type="project" value="UniProtKB-KW"/>
</dbReference>
<feature type="transmembrane region" description="Helical" evidence="6">
    <location>
        <begin position="29"/>
        <end position="48"/>
    </location>
</feature>
<accession>A0A5B8FJU6</accession>
<proteinExistence type="predicted"/>
<evidence type="ECO:0000256" key="5">
    <source>
        <dbReference type="SAM" id="MobiDB-lite"/>
    </source>
</evidence>
<keyword evidence="9" id="KW-1185">Reference proteome</keyword>
<dbReference type="InterPro" id="IPR051533">
    <property type="entry name" value="WaaL-like"/>
</dbReference>
<evidence type="ECO:0000313" key="8">
    <source>
        <dbReference type="EMBL" id="QDL94728.1"/>
    </source>
</evidence>
<gene>
    <name evidence="8" type="ORF">FDP22_22920</name>
</gene>
<evidence type="ECO:0000256" key="3">
    <source>
        <dbReference type="ARBA" id="ARBA00022989"/>
    </source>
</evidence>
<evidence type="ECO:0000256" key="2">
    <source>
        <dbReference type="ARBA" id="ARBA00022692"/>
    </source>
</evidence>
<keyword evidence="2 6" id="KW-0812">Transmembrane</keyword>
<dbReference type="KEGG" id="ppru:FDP22_22920"/>
<dbReference type="Proteomes" id="UP000305888">
    <property type="component" value="Plasmid pD4M1D"/>
</dbReference>
<dbReference type="RefSeq" id="WP_138578704.1">
    <property type="nucleotide sequence ID" value="NZ_CP040822.1"/>
</dbReference>
<geneLocation type="plasmid" evidence="9">
    <name>pd4m1d</name>
</geneLocation>
<feature type="transmembrane region" description="Helical" evidence="6">
    <location>
        <begin position="293"/>
        <end position="313"/>
    </location>
</feature>
<keyword evidence="8" id="KW-0436">Ligase</keyword>
<feature type="transmembrane region" description="Helical" evidence="6">
    <location>
        <begin position="60"/>
        <end position="78"/>
    </location>
</feature>
<evidence type="ECO:0000256" key="4">
    <source>
        <dbReference type="ARBA" id="ARBA00023136"/>
    </source>
</evidence>
<dbReference type="Pfam" id="PF04932">
    <property type="entry name" value="Wzy_C"/>
    <property type="match status" value="1"/>
</dbReference>
<dbReference type="AlphaFoldDB" id="A0A5B8FJU6"/>
<dbReference type="PANTHER" id="PTHR37422">
    <property type="entry name" value="TEICHURONIC ACID BIOSYNTHESIS PROTEIN TUAE"/>
    <property type="match status" value="1"/>
</dbReference>
<feature type="transmembrane region" description="Helical" evidence="6">
    <location>
        <begin position="118"/>
        <end position="137"/>
    </location>
</feature>
<sequence length="478" mass="50248">MQALITWAAVAVTLGAALALAGNRPVTWIFMSLAVCLLLAARLVRDIARAPDRASAPAGHGLWLPALLWLGVLAWGWVQTGPTPVAGWAHPLWAGTRALIGGEGAGSISADPLAGRQYLLRLASYGALFWIGMRGFADRDRAAAFLRVFALFSGALAAYGLAALVLGVNPILGVENTSAVVTASFVGRNAYASYAGLGLIANLAVYLEATASTAPPGDTRAQALRRFVERFFGGAWIFVLGAVLCGAAIALSQSRMGALAALFGVAVFLLATRGARAAGEHPDGAPPGTAWPMLLTVAAVLAFLLATSVSGLMDRVMFTSDEDGRFSVYPQIVAGILERPLLGHGLGGFEDAFRAALPFRAAFGDWREGHDSYLENAYELGLPAAAALYAALALVLWRLWRGTRIRRRDRVFPAVALACMAATGAHTLFDFPLQMPATAGLFALLLGMGWAQSFSHAPPQGPSRRHRRAAPDTPALPA</sequence>
<evidence type="ECO:0000313" key="9">
    <source>
        <dbReference type="Proteomes" id="UP000305888"/>
    </source>
</evidence>
<dbReference type="OrthoDB" id="4391260at2"/>
<comment type="subcellular location">
    <subcellularLocation>
        <location evidence="1">Membrane</location>
        <topology evidence="1">Multi-pass membrane protein</topology>
    </subcellularLocation>
</comment>
<evidence type="ECO:0000256" key="1">
    <source>
        <dbReference type="ARBA" id="ARBA00004141"/>
    </source>
</evidence>
<feature type="transmembrane region" description="Helical" evidence="6">
    <location>
        <begin position="191"/>
        <end position="210"/>
    </location>
</feature>
<feature type="transmembrane region" description="Helical" evidence="6">
    <location>
        <begin position="231"/>
        <end position="250"/>
    </location>
</feature>
<evidence type="ECO:0000256" key="6">
    <source>
        <dbReference type="SAM" id="Phobius"/>
    </source>
</evidence>